<proteinExistence type="predicted"/>
<dbReference type="Proteomes" id="UP000822688">
    <property type="component" value="Chromosome 4"/>
</dbReference>
<dbReference type="Pfam" id="PF03168">
    <property type="entry name" value="LEA_2"/>
    <property type="match status" value="1"/>
</dbReference>
<evidence type="ECO:0000256" key="4">
    <source>
        <dbReference type="ARBA" id="ARBA00023136"/>
    </source>
</evidence>
<name>A0A8T0I4C6_CERPU</name>
<feature type="domain" description="Late embryogenesis abundant protein LEA-2 subgroup" evidence="6">
    <location>
        <begin position="124"/>
        <end position="227"/>
    </location>
</feature>
<dbReference type="GO" id="GO:0005886">
    <property type="term" value="C:plasma membrane"/>
    <property type="evidence" value="ECO:0007669"/>
    <property type="project" value="TreeGrafter"/>
</dbReference>
<dbReference type="PANTHER" id="PTHR31234:SF2">
    <property type="entry name" value="OS05G0199100 PROTEIN"/>
    <property type="match status" value="1"/>
</dbReference>
<protein>
    <recommendedName>
        <fullName evidence="6">Late embryogenesis abundant protein LEA-2 subgroup domain-containing protein</fullName>
    </recommendedName>
</protein>
<dbReference type="GO" id="GO:0098542">
    <property type="term" value="P:defense response to other organism"/>
    <property type="evidence" value="ECO:0007669"/>
    <property type="project" value="InterPro"/>
</dbReference>
<sequence>MATKFMSNMSRTFSNSGFSRTYSSAPKPFHFTKLHQGNMTPLPAPATQKSSKKSRSTCMAVFCCCFTGCISMLITAAIGLGIAALIIWLVLRPIHMPTYDVRDVRITKFDYTASKLNAAATYTVVAYNGNGKIGIKYDNINIDTSYQGQVFDHTVINAFYHGHRENKTLPMSFTTPATGFALDATKGTLLQADIVAQRVPLLMRVDVPARLKIGAITTPRFNVHVNCDVVIKPATATTPVQVLSQSCRKV</sequence>
<evidence type="ECO:0000313" key="8">
    <source>
        <dbReference type="Proteomes" id="UP000822688"/>
    </source>
</evidence>
<evidence type="ECO:0000259" key="6">
    <source>
        <dbReference type="Pfam" id="PF03168"/>
    </source>
</evidence>
<comment type="subcellular location">
    <subcellularLocation>
        <location evidence="1">Membrane</location>
        <topology evidence="1">Single-pass membrane protein</topology>
    </subcellularLocation>
</comment>
<dbReference type="InterPro" id="IPR004864">
    <property type="entry name" value="LEA_2"/>
</dbReference>
<dbReference type="PANTHER" id="PTHR31234">
    <property type="entry name" value="LATE EMBRYOGENESIS ABUNDANT (LEA) HYDROXYPROLINE-RICH GLYCOPROTEIN FAMILY"/>
    <property type="match status" value="1"/>
</dbReference>
<evidence type="ECO:0000256" key="3">
    <source>
        <dbReference type="ARBA" id="ARBA00022989"/>
    </source>
</evidence>
<evidence type="ECO:0000313" key="7">
    <source>
        <dbReference type="EMBL" id="KAG0578410.1"/>
    </source>
</evidence>
<dbReference type="InterPro" id="IPR044839">
    <property type="entry name" value="NDR1-like"/>
</dbReference>
<keyword evidence="4 5" id="KW-0472">Membrane</keyword>
<evidence type="ECO:0000256" key="2">
    <source>
        <dbReference type="ARBA" id="ARBA00022692"/>
    </source>
</evidence>
<keyword evidence="8" id="KW-1185">Reference proteome</keyword>
<accession>A0A8T0I4C6</accession>
<feature type="transmembrane region" description="Helical" evidence="5">
    <location>
        <begin position="58"/>
        <end position="91"/>
    </location>
</feature>
<evidence type="ECO:0000256" key="1">
    <source>
        <dbReference type="ARBA" id="ARBA00004167"/>
    </source>
</evidence>
<dbReference type="AlphaFoldDB" id="A0A8T0I4C6"/>
<evidence type="ECO:0000256" key="5">
    <source>
        <dbReference type="SAM" id="Phobius"/>
    </source>
</evidence>
<reference evidence="7" key="1">
    <citation type="submission" date="2020-06" db="EMBL/GenBank/DDBJ databases">
        <title>WGS assembly of Ceratodon purpureus strain R40.</title>
        <authorList>
            <person name="Carey S.B."/>
            <person name="Jenkins J."/>
            <person name="Shu S."/>
            <person name="Lovell J.T."/>
            <person name="Sreedasyam A."/>
            <person name="Maumus F."/>
            <person name="Tiley G.P."/>
            <person name="Fernandez-Pozo N."/>
            <person name="Barry K."/>
            <person name="Chen C."/>
            <person name="Wang M."/>
            <person name="Lipzen A."/>
            <person name="Daum C."/>
            <person name="Saski C.A."/>
            <person name="Payton A.C."/>
            <person name="Mcbreen J.C."/>
            <person name="Conrad R.E."/>
            <person name="Kollar L.M."/>
            <person name="Olsson S."/>
            <person name="Huttunen S."/>
            <person name="Landis J.B."/>
            <person name="Wickett N.J."/>
            <person name="Johnson M.G."/>
            <person name="Rensing S.A."/>
            <person name="Grimwood J."/>
            <person name="Schmutz J."/>
            <person name="Mcdaniel S.F."/>
        </authorList>
    </citation>
    <scope>NUCLEOTIDE SEQUENCE</scope>
    <source>
        <strain evidence="7">R40</strain>
    </source>
</reference>
<comment type="caution">
    <text evidence="7">The sequence shown here is derived from an EMBL/GenBank/DDBJ whole genome shotgun (WGS) entry which is preliminary data.</text>
</comment>
<keyword evidence="2 5" id="KW-0812">Transmembrane</keyword>
<dbReference type="EMBL" id="CM026424">
    <property type="protein sequence ID" value="KAG0578410.1"/>
    <property type="molecule type" value="Genomic_DNA"/>
</dbReference>
<dbReference type="OrthoDB" id="1426517at2759"/>
<organism evidence="7 8">
    <name type="scientific">Ceratodon purpureus</name>
    <name type="common">Fire moss</name>
    <name type="synonym">Dicranum purpureum</name>
    <dbReference type="NCBI Taxonomy" id="3225"/>
    <lineage>
        <taxon>Eukaryota</taxon>
        <taxon>Viridiplantae</taxon>
        <taxon>Streptophyta</taxon>
        <taxon>Embryophyta</taxon>
        <taxon>Bryophyta</taxon>
        <taxon>Bryophytina</taxon>
        <taxon>Bryopsida</taxon>
        <taxon>Dicranidae</taxon>
        <taxon>Pseudoditrichales</taxon>
        <taxon>Ditrichaceae</taxon>
        <taxon>Ceratodon</taxon>
    </lineage>
</organism>
<keyword evidence="3 5" id="KW-1133">Transmembrane helix</keyword>
<gene>
    <name evidence="7" type="ORF">KC19_4G020600</name>
</gene>